<sequence>MENSSDRRRSDIVGLQARRRFLTLAAMTSVGAFAGVPHAQAAARRVEKISEFPFTLGVASGDPLPTSVVLWTRLAPRPYEVGGGLPPAGAVEVRWDIARDERFRHIERSGLTTASAGFGYSVHVDVRGLEPGRSYWYRFRAEAWSSPVGRTRTAPAAGASVRELRLGLASCQQYDEGYFTAHAHLAREELDAVFFVGDYIYENAIDAQAGERRLPAGNRLPEVFDHELTTLEDYRLRYALARTDPDLRAAHAAHPWVVTWDDHEVENNYAAGVPQDSEDPARFLRRRAAAYRAYWENMPLRPAQYPRGADMRLYRRLHFGRLAQFDILDTRQYRSDQAYGDGWKYPGPESQDVSRTMTGQAQERWLLDGFRASSATWNVIPQQVAFSRRRLTRTGPSRLSMDAWDGYPASRDRVLQGARAAGAGNLIVLSGDSHIHLAMDIKKDFDDPRSPTVGVEILGSSISSGSDGMEQPEDWAELLAANPHWSYYAKRRGYVVITLTPTHARADYRTLAYVTRPGAPVTTGARLVTRAGKPGFEPA</sequence>
<dbReference type="InterPro" id="IPR052900">
    <property type="entry name" value="Phospholipid_Metab_Enz"/>
</dbReference>
<dbReference type="EMBL" id="BAAAHB010000021">
    <property type="protein sequence ID" value="GAA0461387.1"/>
    <property type="molecule type" value="Genomic_DNA"/>
</dbReference>
<name>A0ABN0ZWK5_9ACTN</name>
<proteinExistence type="predicted"/>
<feature type="domain" description="Phospholipase D N-terminal" evidence="2">
    <location>
        <begin position="56"/>
        <end position="153"/>
    </location>
</feature>
<feature type="domain" description="PhoD-like phosphatase metallophosphatase" evidence="1">
    <location>
        <begin position="167"/>
        <end position="508"/>
    </location>
</feature>
<dbReference type="Pfam" id="PF16655">
    <property type="entry name" value="PhoD_N"/>
    <property type="match status" value="1"/>
</dbReference>
<organism evidence="3 4">
    <name type="scientific">Streptomyces stramineus</name>
    <dbReference type="NCBI Taxonomy" id="173861"/>
    <lineage>
        <taxon>Bacteria</taxon>
        <taxon>Bacillati</taxon>
        <taxon>Actinomycetota</taxon>
        <taxon>Actinomycetes</taxon>
        <taxon>Kitasatosporales</taxon>
        <taxon>Streptomycetaceae</taxon>
        <taxon>Streptomyces</taxon>
    </lineage>
</organism>
<evidence type="ECO:0000259" key="2">
    <source>
        <dbReference type="Pfam" id="PF16655"/>
    </source>
</evidence>
<dbReference type="Proteomes" id="UP001499895">
    <property type="component" value="Unassembled WGS sequence"/>
</dbReference>
<keyword evidence="4" id="KW-1185">Reference proteome</keyword>
<reference evidence="3 4" key="1">
    <citation type="journal article" date="2019" name="Int. J. Syst. Evol. Microbiol.">
        <title>The Global Catalogue of Microorganisms (GCM) 10K type strain sequencing project: providing services to taxonomists for standard genome sequencing and annotation.</title>
        <authorList>
            <consortium name="The Broad Institute Genomics Platform"/>
            <consortium name="The Broad Institute Genome Sequencing Center for Infectious Disease"/>
            <person name="Wu L."/>
            <person name="Ma J."/>
        </authorList>
    </citation>
    <scope>NUCLEOTIDE SEQUENCE [LARGE SCALE GENOMIC DNA]</scope>
    <source>
        <strain evidence="3 4">JCM 10649</strain>
    </source>
</reference>
<dbReference type="InterPro" id="IPR018946">
    <property type="entry name" value="PhoD-like_MPP"/>
</dbReference>
<dbReference type="Gene3D" id="3.60.21.70">
    <property type="entry name" value="PhoD-like phosphatase"/>
    <property type="match status" value="1"/>
</dbReference>
<dbReference type="CDD" id="cd07389">
    <property type="entry name" value="MPP_PhoD"/>
    <property type="match status" value="1"/>
</dbReference>
<dbReference type="RefSeq" id="WP_344089612.1">
    <property type="nucleotide sequence ID" value="NZ_BAAAHB010000021.1"/>
</dbReference>
<comment type="caution">
    <text evidence="3">The sequence shown here is derived from an EMBL/GenBank/DDBJ whole genome shotgun (WGS) entry which is preliminary data.</text>
</comment>
<dbReference type="SUPFAM" id="SSF56300">
    <property type="entry name" value="Metallo-dependent phosphatases"/>
    <property type="match status" value="1"/>
</dbReference>
<dbReference type="Gene3D" id="2.60.40.380">
    <property type="entry name" value="Purple acid phosphatase-like, N-terminal"/>
    <property type="match status" value="1"/>
</dbReference>
<gene>
    <name evidence="3" type="ORF">GCM10009544_24880</name>
</gene>
<dbReference type="InterPro" id="IPR032093">
    <property type="entry name" value="PhoD_N"/>
</dbReference>
<dbReference type="PROSITE" id="PS51318">
    <property type="entry name" value="TAT"/>
    <property type="match status" value="1"/>
</dbReference>
<evidence type="ECO:0000313" key="3">
    <source>
        <dbReference type="EMBL" id="GAA0461387.1"/>
    </source>
</evidence>
<dbReference type="InterPro" id="IPR006311">
    <property type="entry name" value="TAT_signal"/>
</dbReference>
<accession>A0ABN0ZWK5</accession>
<dbReference type="InterPro" id="IPR029052">
    <property type="entry name" value="Metallo-depent_PP-like"/>
</dbReference>
<dbReference type="Pfam" id="PF09423">
    <property type="entry name" value="PhoD"/>
    <property type="match status" value="1"/>
</dbReference>
<dbReference type="PANTHER" id="PTHR43606:SF2">
    <property type="entry name" value="ALKALINE PHOSPHATASE FAMILY PROTEIN (AFU_ORTHOLOGUE AFUA_5G03860)"/>
    <property type="match status" value="1"/>
</dbReference>
<evidence type="ECO:0000313" key="4">
    <source>
        <dbReference type="Proteomes" id="UP001499895"/>
    </source>
</evidence>
<protein>
    <submittedName>
        <fullName evidence="3">Alkaline phosphatase D family protein</fullName>
    </submittedName>
</protein>
<evidence type="ECO:0000259" key="1">
    <source>
        <dbReference type="Pfam" id="PF09423"/>
    </source>
</evidence>
<dbReference type="PANTHER" id="PTHR43606">
    <property type="entry name" value="PHOSPHATASE, PUTATIVE (AFU_ORTHOLOGUE AFUA_6G08710)-RELATED"/>
    <property type="match status" value="1"/>
</dbReference>
<dbReference type="InterPro" id="IPR038607">
    <property type="entry name" value="PhoD-like_sf"/>
</dbReference>